<evidence type="ECO:0000313" key="4">
    <source>
        <dbReference type="Proteomes" id="UP000639772"/>
    </source>
</evidence>
<dbReference type="AlphaFoldDB" id="A0A835P4Q6"/>
<evidence type="ECO:0000313" key="2">
    <source>
        <dbReference type="EMBL" id="KAG0445815.1"/>
    </source>
</evidence>
<dbReference type="EMBL" id="JADCNM010000651">
    <property type="protein sequence ID" value="KAG0445792.1"/>
    <property type="molecule type" value="Genomic_DNA"/>
</dbReference>
<protein>
    <submittedName>
        <fullName evidence="2">Uncharacterized protein</fullName>
    </submittedName>
</protein>
<gene>
    <name evidence="2" type="ORF">HPP92_029147</name>
    <name evidence="1" type="ORF">HPP92_029158</name>
</gene>
<name>A0A835P4Q6_VANPL</name>
<organism evidence="2 3">
    <name type="scientific">Vanilla planifolia</name>
    <name type="common">Vanilla</name>
    <dbReference type="NCBI Taxonomy" id="51239"/>
    <lineage>
        <taxon>Eukaryota</taxon>
        <taxon>Viridiplantae</taxon>
        <taxon>Streptophyta</taxon>
        <taxon>Embryophyta</taxon>
        <taxon>Tracheophyta</taxon>
        <taxon>Spermatophyta</taxon>
        <taxon>Magnoliopsida</taxon>
        <taxon>Liliopsida</taxon>
        <taxon>Asparagales</taxon>
        <taxon>Orchidaceae</taxon>
        <taxon>Vanilloideae</taxon>
        <taxon>Vanilleae</taxon>
        <taxon>Vanilla</taxon>
    </lineage>
</organism>
<comment type="caution">
    <text evidence="2">The sequence shown here is derived from an EMBL/GenBank/DDBJ whole genome shotgun (WGS) entry which is preliminary data.</text>
</comment>
<accession>A0A835P4Q6</accession>
<sequence length="127" mass="13629">MHHVFIHHRKVENRGRVTLTLFAGKFVCRDSAGAEKRCSEQLGEANARVRDRSTASCAIPAAVPIDILQQPLTSGISVFASTSMPSTSTNQLVSTATTAAAQFSGSTGFSSGQQRRCCHDAARIHWA</sequence>
<reference evidence="3 4" key="1">
    <citation type="journal article" date="2020" name="Nat. Food">
        <title>A phased Vanilla planifolia genome enables genetic improvement of flavour and production.</title>
        <authorList>
            <person name="Hasing T."/>
            <person name="Tang H."/>
            <person name="Brym M."/>
            <person name="Khazi F."/>
            <person name="Huang T."/>
            <person name="Chambers A.H."/>
        </authorList>
    </citation>
    <scope>NUCLEOTIDE SEQUENCE [LARGE SCALE GENOMIC DNA]</scope>
    <source>
        <tissue evidence="2">Leaf</tissue>
    </source>
</reference>
<evidence type="ECO:0000313" key="1">
    <source>
        <dbReference type="EMBL" id="KAG0445792.1"/>
    </source>
</evidence>
<evidence type="ECO:0000313" key="3">
    <source>
        <dbReference type="Proteomes" id="UP000636800"/>
    </source>
</evidence>
<dbReference type="Proteomes" id="UP000636800">
    <property type="component" value="Unassembled WGS sequence"/>
</dbReference>
<keyword evidence="3" id="KW-1185">Reference proteome</keyword>
<proteinExistence type="predicted"/>
<dbReference type="EMBL" id="JADCNL010000650">
    <property type="protein sequence ID" value="KAG0445815.1"/>
    <property type="molecule type" value="Genomic_DNA"/>
</dbReference>
<dbReference type="Proteomes" id="UP000639772">
    <property type="component" value="Unassembled WGS sequence"/>
</dbReference>